<evidence type="ECO:0000313" key="4">
    <source>
        <dbReference type="Proteomes" id="UP000078348"/>
    </source>
</evidence>
<keyword evidence="4" id="KW-1185">Reference proteome</keyword>
<feature type="compositionally biased region" description="Acidic residues" evidence="1">
    <location>
        <begin position="72"/>
        <end position="85"/>
    </location>
</feature>
<dbReference type="SMART" id="SM00444">
    <property type="entry name" value="GYF"/>
    <property type="match status" value="1"/>
</dbReference>
<evidence type="ECO:0000259" key="2">
    <source>
        <dbReference type="PROSITE" id="PS50829"/>
    </source>
</evidence>
<organism evidence="3 4">
    <name type="scientific">Blastocystis sp. subtype 1 (strain ATCC 50177 / NandII)</name>
    <dbReference type="NCBI Taxonomy" id="478820"/>
    <lineage>
        <taxon>Eukaryota</taxon>
        <taxon>Sar</taxon>
        <taxon>Stramenopiles</taxon>
        <taxon>Bigyra</taxon>
        <taxon>Opalozoa</taxon>
        <taxon>Opalinata</taxon>
        <taxon>Blastocystidae</taxon>
        <taxon>Blastocystis</taxon>
    </lineage>
</organism>
<dbReference type="AlphaFoldDB" id="A0A196SPM9"/>
<comment type="caution">
    <text evidence="3">The sequence shown here is derived from an EMBL/GenBank/DDBJ whole genome shotgun (WGS) entry which is preliminary data.</text>
</comment>
<feature type="compositionally biased region" description="Basic and acidic residues" evidence="1">
    <location>
        <begin position="31"/>
        <end position="53"/>
    </location>
</feature>
<dbReference type="InterPro" id="IPR039905">
    <property type="entry name" value="CD2BP2/Lin1"/>
</dbReference>
<accession>A0A196SPM9</accession>
<dbReference type="PANTHER" id="PTHR13138:SF3">
    <property type="entry name" value="CD2 ANTIGEN CYTOPLASMIC TAIL-BINDING PROTEIN 2"/>
    <property type="match status" value="1"/>
</dbReference>
<sequence length="358" mass="41362">MKRNAELDSEQEEKRLRTESRGDHYSSLMKQQEDDLHKDDDTRVVVDYDRDNASDADSTGSERKKREKEAKIDEEEFSGDEEDYQEMMQSRKTIKHINAEEDDNDNGLCLDKKDLSKDVDGITRFNLKDENEEGYYDGNGDFIWKKNKDEEEIEADPFLRDLDKNGLAKVVEKKEVKETKTVSQNMQFVRLASYLQDGETPMQAIHRLGEQGKKKPKSNHAPKALTPEEVAQNKRILDNVSECCSVLLEEFLNIYEMKKEDIKRLVVINYSTSQKQWEYKWATNGGYSEVYGPFTTAQMVEWHEMGCFVSNPLIRRVEKKEASATTSDFDAAFEEDDANAASSSQPWIAASDIDYFEN</sequence>
<dbReference type="EMBL" id="LXWW01000005">
    <property type="protein sequence ID" value="OAO18127.1"/>
    <property type="molecule type" value="Genomic_DNA"/>
</dbReference>
<dbReference type="InterPro" id="IPR003169">
    <property type="entry name" value="GYF"/>
</dbReference>
<dbReference type="PANTHER" id="PTHR13138">
    <property type="entry name" value="PROTEIN LIN1"/>
    <property type="match status" value="1"/>
</dbReference>
<dbReference type="Gene3D" id="3.30.1490.40">
    <property type="match status" value="1"/>
</dbReference>
<protein>
    <submittedName>
        <fullName evidence="3">Esterase/lipase domain-containing protein</fullName>
    </submittedName>
</protein>
<feature type="domain" description="GYF" evidence="2">
    <location>
        <begin position="274"/>
        <end position="330"/>
    </location>
</feature>
<evidence type="ECO:0000313" key="3">
    <source>
        <dbReference type="EMBL" id="OAO18127.1"/>
    </source>
</evidence>
<gene>
    <name evidence="3" type="ORF">AV274_0111</name>
</gene>
<dbReference type="GO" id="GO:0005682">
    <property type="term" value="C:U5 snRNP"/>
    <property type="evidence" value="ECO:0007669"/>
    <property type="project" value="InterPro"/>
</dbReference>
<evidence type="ECO:0000256" key="1">
    <source>
        <dbReference type="SAM" id="MobiDB-lite"/>
    </source>
</evidence>
<dbReference type="OrthoDB" id="331341at2759"/>
<dbReference type="Proteomes" id="UP000078348">
    <property type="component" value="Unassembled WGS sequence"/>
</dbReference>
<dbReference type="Pfam" id="PF02213">
    <property type="entry name" value="GYF"/>
    <property type="match status" value="1"/>
</dbReference>
<feature type="compositionally biased region" description="Basic and acidic residues" evidence="1">
    <location>
        <begin position="60"/>
        <end position="71"/>
    </location>
</feature>
<reference evidence="3 4" key="1">
    <citation type="submission" date="2016-05" db="EMBL/GenBank/DDBJ databases">
        <title>Nuclear genome of Blastocystis sp. subtype 1 NandII.</title>
        <authorList>
            <person name="Gentekaki E."/>
            <person name="Curtis B."/>
            <person name="Stairs C."/>
            <person name="Eme L."/>
            <person name="Herman E."/>
            <person name="Klimes V."/>
            <person name="Arias M.C."/>
            <person name="Elias M."/>
            <person name="Hilliou F."/>
            <person name="Klute M."/>
            <person name="Malik S.-B."/>
            <person name="Pightling A."/>
            <person name="Rachubinski R."/>
            <person name="Salas D."/>
            <person name="Schlacht A."/>
            <person name="Suga H."/>
            <person name="Archibald J."/>
            <person name="Ball S.G."/>
            <person name="Clark G."/>
            <person name="Dacks J."/>
            <person name="Van Der Giezen M."/>
            <person name="Tsaousis A."/>
            <person name="Roger A."/>
        </authorList>
    </citation>
    <scope>NUCLEOTIDE SEQUENCE [LARGE SCALE GENOMIC DNA]</scope>
    <source>
        <strain evidence="4">ATCC 50177 / NandII</strain>
    </source>
</reference>
<dbReference type="PROSITE" id="PS50829">
    <property type="entry name" value="GYF"/>
    <property type="match status" value="1"/>
</dbReference>
<proteinExistence type="predicted"/>
<feature type="compositionally biased region" description="Basic and acidic residues" evidence="1">
    <location>
        <begin position="1"/>
        <end position="24"/>
    </location>
</feature>
<dbReference type="SUPFAM" id="SSF55277">
    <property type="entry name" value="GYF domain"/>
    <property type="match status" value="1"/>
</dbReference>
<dbReference type="InterPro" id="IPR035445">
    <property type="entry name" value="GYF-like_dom_sf"/>
</dbReference>
<name>A0A196SPM9_BLAHN</name>
<feature type="region of interest" description="Disordered" evidence="1">
    <location>
        <begin position="1"/>
        <end position="88"/>
    </location>
</feature>
<dbReference type="STRING" id="478820.A0A196SPM9"/>